<dbReference type="GO" id="GO:0043590">
    <property type="term" value="C:bacterial nucleoid"/>
    <property type="evidence" value="ECO:0007669"/>
    <property type="project" value="TreeGrafter"/>
</dbReference>
<dbReference type="InterPro" id="IPR004604">
    <property type="entry name" value="DNA_recomb/repair_RecN"/>
</dbReference>
<feature type="coiled-coil region" evidence="10">
    <location>
        <begin position="328"/>
        <end position="355"/>
    </location>
</feature>
<comment type="similarity">
    <text evidence="2 9">Belongs to the RecN family.</text>
</comment>
<dbReference type="AlphaFoldDB" id="A0A937KAT5"/>
<gene>
    <name evidence="12" type="primary">recN</name>
    <name evidence="12" type="ORF">JMN32_01270</name>
</gene>
<dbReference type="CDD" id="cd03241">
    <property type="entry name" value="ABC_RecN"/>
    <property type="match status" value="2"/>
</dbReference>
<keyword evidence="10" id="KW-0175">Coiled coil</keyword>
<evidence type="ECO:0000256" key="6">
    <source>
        <dbReference type="ARBA" id="ARBA00022840"/>
    </source>
</evidence>
<dbReference type="RefSeq" id="WP_202854459.1">
    <property type="nucleotide sequence ID" value="NZ_JAEUGD010000002.1"/>
</dbReference>
<dbReference type="PANTHER" id="PTHR11059:SF0">
    <property type="entry name" value="DNA REPAIR PROTEIN RECN"/>
    <property type="match status" value="1"/>
</dbReference>
<feature type="domain" description="RecF/RecN/SMC N-terminal" evidence="11">
    <location>
        <begin position="1"/>
        <end position="507"/>
    </location>
</feature>
<name>A0A937KAT5_9BACT</name>
<organism evidence="12 13">
    <name type="scientific">Fulvivirga marina</name>
    <dbReference type="NCBI Taxonomy" id="2494733"/>
    <lineage>
        <taxon>Bacteria</taxon>
        <taxon>Pseudomonadati</taxon>
        <taxon>Bacteroidota</taxon>
        <taxon>Cytophagia</taxon>
        <taxon>Cytophagales</taxon>
        <taxon>Fulvivirgaceae</taxon>
        <taxon>Fulvivirga</taxon>
    </lineage>
</organism>
<accession>A0A937KAT5</accession>
<dbReference type="Pfam" id="PF02463">
    <property type="entry name" value="SMC_N"/>
    <property type="match status" value="1"/>
</dbReference>
<dbReference type="GO" id="GO:0006310">
    <property type="term" value="P:DNA recombination"/>
    <property type="evidence" value="ECO:0007669"/>
    <property type="project" value="InterPro"/>
</dbReference>
<dbReference type="InterPro" id="IPR003395">
    <property type="entry name" value="RecF/RecN/SMC_N"/>
</dbReference>
<dbReference type="Proteomes" id="UP000614216">
    <property type="component" value="Unassembled WGS sequence"/>
</dbReference>
<evidence type="ECO:0000256" key="2">
    <source>
        <dbReference type="ARBA" id="ARBA00009441"/>
    </source>
</evidence>
<dbReference type="SUPFAM" id="SSF52540">
    <property type="entry name" value="P-loop containing nucleoside triphosphate hydrolases"/>
    <property type="match status" value="2"/>
</dbReference>
<dbReference type="PANTHER" id="PTHR11059">
    <property type="entry name" value="DNA REPAIR PROTEIN RECN"/>
    <property type="match status" value="1"/>
</dbReference>
<keyword evidence="4" id="KW-0547">Nucleotide-binding</keyword>
<evidence type="ECO:0000256" key="1">
    <source>
        <dbReference type="ARBA" id="ARBA00003618"/>
    </source>
</evidence>
<dbReference type="Gene3D" id="3.40.50.300">
    <property type="entry name" value="P-loop containing nucleotide triphosphate hydrolases"/>
    <property type="match status" value="2"/>
</dbReference>
<keyword evidence="13" id="KW-1185">Reference proteome</keyword>
<evidence type="ECO:0000256" key="4">
    <source>
        <dbReference type="ARBA" id="ARBA00022741"/>
    </source>
</evidence>
<reference evidence="12" key="1">
    <citation type="submission" date="2021-01" db="EMBL/GenBank/DDBJ databases">
        <title>Fulvivirga kasyanovii gen. nov., sp nov., a novel member of the phylum Bacteroidetes isolated from seawater in a mussel farm.</title>
        <authorList>
            <person name="Zhao L.-H."/>
            <person name="Wang Z.-J."/>
        </authorList>
    </citation>
    <scope>NUCLEOTIDE SEQUENCE</scope>
    <source>
        <strain evidence="12">29W222</strain>
    </source>
</reference>
<dbReference type="InterPro" id="IPR027417">
    <property type="entry name" value="P-loop_NTPase"/>
</dbReference>
<dbReference type="EMBL" id="JAEUGD010000002">
    <property type="protein sequence ID" value="MBL6444919.1"/>
    <property type="molecule type" value="Genomic_DNA"/>
</dbReference>
<dbReference type="GO" id="GO:0006281">
    <property type="term" value="P:DNA repair"/>
    <property type="evidence" value="ECO:0007669"/>
    <property type="project" value="UniProtKB-KW"/>
</dbReference>
<dbReference type="GO" id="GO:0009432">
    <property type="term" value="P:SOS response"/>
    <property type="evidence" value="ECO:0007669"/>
    <property type="project" value="TreeGrafter"/>
</dbReference>
<evidence type="ECO:0000313" key="13">
    <source>
        <dbReference type="Proteomes" id="UP000614216"/>
    </source>
</evidence>
<comment type="function">
    <text evidence="1 9">May be involved in recombinational repair of damaged DNA.</text>
</comment>
<keyword evidence="6" id="KW-0067">ATP-binding</keyword>
<dbReference type="PIRSF" id="PIRSF003128">
    <property type="entry name" value="RecN"/>
    <property type="match status" value="1"/>
</dbReference>
<evidence type="ECO:0000259" key="11">
    <source>
        <dbReference type="Pfam" id="PF02463"/>
    </source>
</evidence>
<evidence type="ECO:0000256" key="10">
    <source>
        <dbReference type="SAM" id="Coils"/>
    </source>
</evidence>
<comment type="caution">
    <text evidence="12">The sequence shown here is derived from an EMBL/GenBank/DDBJ whole genome shotgun (WGS) entry which is preliminary data.</text>
</comment>
<dbReference type="GO" id="GO:0005524">
    <property type="term" value="F:ATP binding"/>
    <property type="evidence" value="ECO:0007669"/>
    <property type="project" value="UniProtKB-KW"/>
</dbReference>
<dbReference type="NCBIfam" id="TIGR00634">
    <property type="entry name" value="recN"/>
    <property type="match status" value="1"/>
</dbReference>
<evidence type="ECO:0000256" key="8">
    <source>
        <dbReference type="ARBA" id="ARBA00033408"/>
    </source>
</evidence>
<evidence type="ECO:0000256" key="3">
    <source>
        <dbReference type="ARBA" id="ARBA00021315"/>
    </source>
</evidence>
<keyword evidence="7 9" id="KW-0234">DNA repair</keyword>
<evidence type="ECO:0000256" key="7">
    <source>
        <dbReference type="ARBA" id="ARBA00023204"/>
    </source>
</evidence>
<evidence type="ECO:0000256" key="9">
    <source>
        <dbReference type="PIRNR" id="PIRNR003128"/>
    </source>
</evidence>
<feature type="coiled-coil region" evidence="10">
    <location>
        <begin position="155"/>
        <end position="185"/>
    </location>
</feature>
<evidence type="ECO:0000313" key="12">
    <source>
        <dbReference type="EMBL" id="MBL6444919.1"/>
    </source>
</evidence>
<proteinExistence type="inferred from homology"/>
<evidence type="ECO:0000256" key="5">
    <source>
        <dbReference type="ARBA" id="ARBA00022763"/>
    </source>
</evidence>
<keyword evidence="5 9" id="KW-0227">DNA damage</keyword>
<protein>
    <recommendedName>
        <fullName evidence="3 9">DNA repair protein RecN</fullName>
    </recommendedName>
    <alternativeName>
        <fullName evidence="8 9">Recombination protein N</fullName>
    </alternativeName>
</protein>
<sequence length="551" mass="62100">MLKHLLIKNYALIQQLEITPSANLNIITGETGAGKSIMLGAVGLLLGKRADTKVLFDEESKCIIEGHFDVKSYNLQKVFDEEELDYAEISIFRREISPTGKSRAFVNDTPVTLDVLKRLGTRLMDVHSQHETLNLGKQNYQLAFVDAFAGTTQLRHAYKKDYDTYRKTLKHLEQLKAENAEISKEADFNAFLLDELVKADLKADEQADLEASLEVMEHAEEIKTKLNGSLDVLSNSEFSAIDSLQQAKVFLGQLSKYSKNYSSLYERLESSFIELQDIIRELEKEEELVEFNPEQTQLMQERLSMIYQLQQKHHVGSIKELISIREDLTLKTERFNNMDEEIKKAETEVVRLKGIAEKKALELSKKRNAVFTKLEKELGELLAQVGIPDATVKLTSSKSELTDKGIDLINMLFSANKGIAPQELSKVASGGEFSRFMFCIKYILAQKISLPTIIFDEIDTGVSGEIALKLGSMMKRMAQSHQLITISHLPQVAAKGDKHYFVYKDSSSIKAESKIKALEEAERIEEIAKMIGGDKPSSIAFENARELISSN</sequence>